<feature type="domain" description="Peptidase S26" evidence="5">
    <location>
        <begin position="13"/>
        <end position="166"/>
    </location>
</feature>
<dbReference type="NCBIfam" id="TIGR02227">
    <property type="entry name" value="sigpep_I_bact"/>
    <property type="match status" value="1"/>
</dbReference>
<keyword evidence="4 6" id="KW-0378">Hydrolase</keyword>
<dbReference type="GO" id="GO:0004252">
    <property type="term" value="F:serine-type endopeptidase activity"/>
    <property type="evidence" value="ECO:0007669"/>
    <property type="project" value="InterPro"/>
</dbReference>
<comment type="caution">
    <text evidence="6">The sequence shown here is derived from an EMBL/GenBank/DDBJ whole genome shotgun (WGS) entry which is preliminary data.</text>
</comment>
<dbReference type="GO" id="GO:0016020">
    <property type="term" value="C:membrane"/>
    <property type="evidence" value="ECO:0007669"/>
    <property type="project" value="UniProtKB-SubCell"/>
</dbReference>
<dbReference type="Pfam" id="PF10502">
    <property type="entry name" value="Peptidase_S26"/>
    <property type="match status" value="1"/>
</dbReference>
<dbReference type="InterPro" id="IPR019533">
    <property type="entry name" value="Peptidase_S26"/>
</dbReference>
<dbReference type="GO" id="GO:0009003">
    <property type="term" value="F:signal peptidase activity"/>
    <property type="evidence" value="ECO:0007669"/>
    <property type="project" value="UniProtKB-EC"/>
</dbReference>
<dbReference type="PANTHER" id="PTHR43390:SF1">
    <property type="entry name" value="CHLOROPLAST PROCESSING PEPTIDASE"/>
    <property type="match status" value="1"/>
</dbReference>
<protein>
    <recommendedName>
        <fullName evidence="2 4">Signal peptidase I</fullName>
        <ecNumber evidence="4">3.4.21.89</ecNumber>
    </recommendedName>
</protein>
<reference evidence="6" key="1">
    <citation type="submission" date="2020-10" db="EMBL/GenBank/DDBJ databases">
        <authorList>
            <person name="Gilroy R."/>
        </authorList>
    </citation>
    <scope>NUCLEOTIDE SEQUENCE</scope>
    <source>
        <strain evidence="6">10532</strain>
    </source>
</reference>
<feature type="active site" evidence="3">
    <location>
        <position position="89"/>
    </location>
</feature>
<reference evidence="6" key="2">
    <citation type="journal article" date="2021" name="PeerJ">
        <title>Extensive microbial diversity within the chicken gut microbiome revealed by metagenomics and culture.</title>
        <authorList>
            <person name="Gilroy R."/>
            <person name="Ravi A."/>
            <person name="Getino M."/>
            <person name="Pursley I."/>
            <person name="Horton D.L."/>
            <person name="Alikhan N.F."/>
            <person name="Baker D."/>
            <person name="Gharbi K."/>
            <person name="Hall N."/>
            <person name="Watson M."/>
            <person name="Adriaenssens E.M."/>
            <person name="Foster-Nyarko E."/>
            <person name="Jarju S."/>
            <person name="Secka A."/>
            <person name="Antonio M."/>
            <person name="Oren A."/>
            <person name="Chaudhuri R.R."/>
            <person name="La Ragione R."/>
            <person name="Hildebrand F."/>
            <person name="Pallen M.J."/>
        </authorList>
    </citation>
    <scope>NUCLEOTIDE SEQUENCE</scope>
    <source>
        <strain evidence="6">10532</strain>
    </source>
</reference>
<comment type="subcellular location">
    <subcellularLocation>
        <location evidence="4">Membrane</location>
        <topology evidence="4">Single-pass type II membrane protein</topology>
    </subcellularLocation>
</comment>
<feature type="transmembrane region" description="Helical" evidence="4">
    <location>
        <begin position="12"/>
        <end position="33"/>
    </location>
</feature>
<dbReference type="Proteomes" id="UP000823638">
    <property type="component" value="Unassembled WGS sequence"/>
</dbReference>
<dbReference type="CDD" id="cd06530">
    <property type="entry name" value="S26_SPase_I"/>
    <property type="match status" value="1"/>
</dbReference>
<dbReference type="PANTHER" id="PTHR43390">
    <property type="entry name" value="SIGNAL PEPTIDASE I"/>
    <property type="match status" value="1"/>
</dbReference>
<dbReference type="AlphaFoldDB" id="A0A9D9HQG5"/>
<evidence type="ECO:0000313" key="7">
    <source>
        <dbReference type="Proteomes" id="UP000823638"/>
    </source>
</evidence>
<evidence type="ECO:0000259" key="5">
    <source>
        <dbReference type="Pfam" id="PF10502"/>
    </source>
</evidence>
<evidence type="ECO:0000256" key="4">
    <source>
        <dbReference type="RuleBase" id="RU362042"/>
    </source>
</evidence>
<proteinExistence type="inferred from homology"/>
<dbReference type="GO" id="GO:0006465">
    <property type="term" value="P:signal peptide processing"/>
    <property type="evidence" value="ECO:0007669"/>
    <property type="project" value="InterPro"/>
</dbReference>
<evidence type="ECO:0000313" key="6">
    <source>
        <dbReference type="EMBL" id="MBO8457989.1"/>
    </source>
</evidence>
<sequence>MGINNLIREVGRISAFVVFLVLLKTSVIDFMVVSGVSMSPYLSDGELILVNKTAYGILNPFSDGYIVRCRGVEPGDVVIYPMNGRYVVKRCRGLEGERVEVSSENGYSLKVNGESFPLSETEYRHYKDVKAVPENMFFAVGDNISYSVDSRDYGFVSLENVRGKVFKLKKR</sequence>
<keyword evidence="4" id="KW-1133">Transmembrane helix</keyword>
<gene>
    <name evidence="6" type="primary">lepB</name>
    <name evidence="6" type="ORF">IAA81_07150</name>
</gene>
<evidence type="ECO:0000256" key="1">
    <source>
        <dbReference type="ARBA" id="ARBA00009370"/>
    </source>
</evidence>
<feature type="active site" evidence="3">
    <location>
        <position position="37"/>
    </location>
</feature>
<dbReference type="InterPro" id="IPR000223">
    <property type="entry name" value="Pept_S26A_signal_pept_1"/>
</dbReference>
<evidence type="ECO:0000256" key="2">
    <source>
        <dbReference type="ARBA" id="ARBA00019232"/>
    </source>
</evidence>
<evidence type="ECO:0000256" key="3">
    <source>
        <dbReference type="PIRSR" id="PIRSR600223-1"/>
    </source>
</evidence>
<comment type="similarity">
    <text evidence="1 4">Belongs to the peptidase S26 family.</text>
</comment>
<dbReference type="SUPFAM" id="SSF51306">
    <property type="entry name" value="LexA/Signal peptidase"/>
    <property type="match status" value="1"/>
</dbReference>
<dbReference type="EC" id="3.4.21.89" evidence="4"/>
<organism evidence="6 7">
    <name type="scientific">Candidatus Gallitreponema excrementavium</name>
    <dbReference type="NCBI Taxonomy" id="2840840"/>
    <lineage>
        <taxon>Bacteria</taxon>
        <taxon>Pseudomonadati</taxon>
        <taxon>Spirochaetota</taxon>
        <taxon>Spirochaetia</taxon>
        <taxon>Spirochaetales</taxon>
        <taxon>Candidatus Gallitreponema</taxon>
    </lineage>
</organism>
<name>A0A9D9HQG5_9SPIR</name>
<dbReference type="PRINTS" id="PR00727">
    <property type="entry name" value="LEADERPTASE"/>
</dbReference>
<accession>A0A9D9HQG5</accession>
<dbReference type="InterPro" id="IPR036286">
    <property type="entry name" value="LexA/Signal_pep-like_sf"/>
</dbReference>
<keyword evidence="4" id="KW-0812">Transmembrane</keyword>
<comment type="catalytic activity">
    <reaction evidence="4">
        <text>Cleavage of hydrophobic, N-terminal signal or leader sequences from secreted and periplasmic proteins.</text>
        <dbReference type="EC" id="3.4.21.89"/>
    </reaction>
</comment>
<keyword evidence="4" id="KW-0472">Membrane</keyword>
<dbReference type="EMBL" id="JADIMM010000082">
    <property type="protein sequence ID" value="MBO8457989.1"/>
    <property type="molecule type" value="Genomic_DNA"/>
</dbReference>
<keyword evidence="4" id="KW-0645">Protease</keyword>
<dbReference type="Gene3D" id="2.10.109.10">
    <property type="entry name" value="Umud Fragment, subunit A"/>
    <property type="match status" value="1"/>
</dbReference>